<dbReference type="EMBL" id="BMFO01000001">
    <property type="protein sequence ID" value="GGF84957.1"/>
    <property type="molecule type" value="Genomic_DNA"/>
</dbReference>
<gene>
    <name evidence="2" type="ORF">GCM10010960_03730</name>
</gene>
<dbReference type="SFLD" id="SFLDS00019">
    <property type="entry name" value="Glutathione_Transferase_(cytos"/>
    <property type="match status" value="1"/>
</dbReference>
<accession>A0A917CD27</accession>
<dbReference type="CDD" id="cd03043">
    <property type="entry name" value="GST_N_1"/>
    <property type="match status" value="1"/>
</dbReference>
<reference evidence="2" key="2">
    <citation type="submission" date="2020-09" db="EMBL/GenBank/DDBJ databases">
        <authorList>
            <person name="Sun Q."/>
            <person name="Zhou Y."/>
        </authorList>
    </citation>
    <scope>NUCLEOTIDE SEQUENCE</scope>
    <source>
        <strain evidence="2">CGMCC 1.12726</strain>
    </source>
</reference>
<dbReference type="InterPro" id="IPR040079">
    <property type="entry name" value="Glutathione_S-Trfase"/>
</dbReference>
<dbReference type="SUPFAM" id="SSF52833">
    <property type="entry name" value="Thioredoxin-like"/>
    <property type="match status" value="1"/>
</dbReference>
<dbReference type="AlphaFoldDB" id="A0A917CD27"/>
<sequence length="227" mass="25380">MSAYTLYIGNKNYSSWSLRPWLLLRERGIGFDEVLLPFEADNHGRFKAVAPNARVPCLHDGDIVVWDSLAIIEYLAERHPGVWPADAGARAWARSAAAEMHSGFAALRNVCPMNCGLRLRLHTPPAAMLSDLTRIDELWCDGLQRFGGPFLAGAAFSAVDAFYAPVAFRVQTYGLPLSAPAQDYATRLLALPGMRDWYQAALREPWREAEHERETLQQAELLADLRL</sequence>
<dbReference type="RefSeq" id="WP_188447152.1">
    <property type="nucleotide sequence ID" value="NZ_BMFO01000001.1"/>
</dbReference>
<dbReference type="GO" id="GO:0006749">
    <property type="term" value="P:glutathione metabolic process"/>
    <property type="evidence" value="ECO:0007669"/>
    <property type="project" value="TreeGrafter"/>
</dbReference>
<dbReference type="CDD" id="cd03194">
    <property type="entry name" value="GST_C_3"/>
    <property type="match status" value="1"/>
</dbReference>
<proteinExistence type="predicted"/>
<dbReference type="PANTHER" id="PTHR42673:SF4">
    <property type="entry name" value="MALEYLACETOACETATE ISOMERASE"/>
    <property type="match status" value="1"/>
</dbReference>
<dbReference type="InterPro" id="IPR036282">
    <property type="entry name" value="Glutathione-S-Trfase_C_sf"/>
</dbReference>
<keyword evidence="3" id="KW-1185">Reference proteome</keyword>
<dbReference type="Gene3D" id="3.40.30.10">
    <property type="entry name" value="Glutaredoxin"/>
    <property type="match status" value="1"/>
</dbReference>
<comment type="caution">
    <text evidence="2">The sequence shown here is derived from an EMBL/GenBank/DDBJ whole genome shotgun (WGS) entry which is preliminary data.</text>
</comment>
<dbReference type="GO" id="GO:0004364">
    <property type="term" value="F:glutathione transferase activity"/>
    <property type="evidence" value="ECO:0007669"/>
    <property type="project" value="TreeGrafter"/>
</dbReference>
<dbReference type="PROSITE" id="PS50404">
    <property type="entry name" value="GST_NTER"/>
    <property type="match status" value="1"/>
</dbReference>
<reference evidence="2" key="1">
    <citation type="journal article" date="2014" name="Int. J. Syst. Evol. Microbiol.">
        <title>Complete genome sequence of Corynebacterium casei LMG S-19264T (=DSM 44701T), isolated from a smear-ripened cheese.</title>
        <authorList>
            <consortium name="US DOE Joint Genome Institute (JGI-PGF)"/>
            <person name="Walter F."/>
            <person name="Albersmeier A."/>
            <person name="Kalinowski J."/>
            <person name="Ruckert C."/>
        </authorList>
    </citation>
    <scope>NUCLEOTIDE SEQUENCE</scope>
    <source>
        <strain evidence="2">CGMCC 1.12726</strain>
    </source>
</reference>
<dbReference type="PANTHER" id="PTHR42673">
    <property type="entry name" value="MALEYLACETOACETATE ISOMERASE"/>
    <property type="match status" value="1"/>
</dbReference>
<dbReference type="GO" id="GO:0006559">
    <property type="term" value="P:L-phenylalanine catabolic process"/>
    <property type="evidence" value="ECO:0007669"/>
    <property type="project" value="TreeGrafter"/>
</dbReference>
<dbReference type="GO" id="GO:0016034">
    <property type="term" value="F:maleylacetoacetate isomerase activity"/>
    <property type="evidence" value="ECO:0007669"/>
    <property type="project" value="TreeGrafter"/>
</dbReference>
<feature type="domain" description="GST N-terminal" evidence="1">
    <location>
        <begin position="4"/>
        <end position="83"/>
    </location>
</feature>
<dbReference type="SUPFAM" id="SSF47616">
    <property type="entry name" value="GST C-terminal domain-like"/>
    <property type="match status" value="1"/>
</dbReference>
<dbReference type="Proteomes" id="UP000632858">
    <property type="component" value="Unassembled WGS sequence"/>
</dbReference>
<dbReference type="Pfam" id="PF13409">
    <property type="entry name" value="GST_N_2"/>
    <property type="match status" value="1"/>
</dbReference>
<dbReference type="Pfam" id="PF13410">
    <property type="entry name" value="GST_C_2"/>
    <property type="match status" value="1"/>
</dbReference>
<evidence type="ECO:0000313" key="3">
    <source>
        <dbReference type="Proteomes" id="UP000632858"/>
    </source>
</evidence>
<evidence type="ECO:0000259" key="1">
    <source>
        <dbReference type="PROSITE" id="PS50404"/>
    </source>
</evidence>
<evidence type="ECO:0000313" key="2">
    <source>
        <dbReference type="EMBL" id="GGF84957.1"/>
    </source>
</evidence>
<dbReference type="InterPro" id="IPR036249">
    <property type="entry name" value="Thioredoxin-like_sf"/>
</dbReference>
<organism evidence="2 3">
    <name type="scientific">Arenimonas maotaiensis</name>
    <dbReference type="NCBI Taxonomy" id="1446479"/>
    <lineage>
        <taxon>Bacteria</taxon>
        <taxon>Pseudomonadati</taxon>
        <taxon>Pseudomonadota</taxon>
        <taxon>Gammaproteobacteria</taxon>
        <taxon>Lysobacterales</taxon>
        <taxon>Lysobacteraceae</taxon>
        <taxon>Arenimonas</taxon>
    </lineage>
</organism>
<dbReference type="Gene3D" id="1.20.1050.10">
    <property type="match status" value="1"/>
</dbReference>
<protein>
    <submittedName>
        <fullName evidence="2">Glutathione S-transferase</fullName>
    </submittedName>
</protein>
<dbReference type="InterPro" id="IPR004045">
    <property type="entry name" value="Glutathione_S-Trfase_N"/>
</dbReference>
<name>A0A917CD27_9GAMM</name>